<dbReference type="GO" id="GO:0008171">
    <property type="term" value="F:O-methyltransferase activity"/>
    <property type="evidence" value="ECO:0007669"/>
    <property type="project" value="InterPro"/>
</dbReference>
<dbReference type="Gene3D" id="3.40.50.150">
    <property type="entry name" value="Vaccinia Virus protein VP39"/>
    <property type="match status" value="1"/>
</dbReference>
<dbReference type="GO" id="GO:0032259">
    <property type="term" value="P:methylation"/>
    <property type="evidence" value="ECO:0007669"/>
    <property type="project" value="UniProtKB-KW"/>
</dbReference>
<dbReference type="Pfam" id="PF00891">
    <property type="entry name" value="Methyltransf_2"/>
    <property type="match status" value="1"/>
</dbReference>
<dbReference type="PANTHER" id="PTHR11746">
    <property type="entry name" value="O-METHYLTRANSFERASE"/>
    <property type="match status" value="1"/>
</dbReference>
<evidence type="ECO:0000313" key="6">
    <source>
        <dbReference type="Proteomes" id="UP000181962"/>
    </source>
</evidence>
<dbReference type="AlphaFoldDB" id="A0A1L3FNL5"/>
<evidence type="ECO:0000256" key="1">
    <source>
        <dbReference type="ARBA" id="ARBA00022603"/>
    </source>
</evidence>
<evidence type="ECO:0000256" key="2">
    <source>
        <dbReference type="ARBA" id="ARBA00022679"/>
    </source>
</evidence>
<name>A0A1L3FNL5_BRAJP</name>
<evidence type="ECO:0000313" key="5">
    <source>
        <dbReference type="EMBL" id="APG14871.1"/>
    </source>
</evidence>
<dbReference type="EMBL" id="CP017637">
    <property type="protein sequence ID" value="APG14871.1"/>
    <property type="molecule type" value="Genomic_DNA"/>
</dbReference>
<sequence>MQSSSLSSSAASISQGSPDCPVCAPEIAQIIRWRDSSYAADLYIAAVSWLDLFTYLDGHPVTEEELRIHFSLRERPTRTMLRLFESWGLITKEAGRLHATAASVRYLSGNSPDSVASYIATMKYKPSVRELYEILRDGGADTWHVERGVTKSWDALMQTDEFADLNTRGMEERGRIFAPHLATLLDCTDDSSVLDVGGGSGVYSAYLLMRYPALTATIFERPPVDQLARRCLTDRNLYPDRARVLAGDMFLDPLPRGASLHLYSHVLHNWGSDKVHLLLNKSYDALRAGGRVAIFSCHPDDRGGHPSPAAEAEYSVLLTTGYEGCCYSFKDMRTMLEDAGFKQIDYHKSICNRSLVVARKIP</sequence>
<dbReference type="RefSeq" id="WP_071916468.1">
    <property type="nucleotide sequence ID" value="NZ_CP017637.1"/>
</dbReference>
<feature type="domain" description="O-methyltransferase C-terminal" evidence="4">
    <location>
        <begin position="129"/>
        <end position="342"/>
    </location>
</feature>
<dbReference type="CDD" id="cd02440">
    <property type="entry name" value="AdoMet_MTases"/>
    <property type="match status" value="1"/>
</dbReference>
<accession>A0A1L3FNL5</accession>
<evidence type="ECO:0000259" key="4">
    <source>
        <dbReference type="Pfam" id="PF00891"/>
    </source>
</evidence>
<evidence type="ECO:0000256" key="3">
    <source>
        <dbReference type="ARBA" id="ARBA00022691"/>
    </source>
</evidence>
<dbReference type="InterPro" id="IPR029063">
    <property type="entry name" value="SAM-dependent_MTases_sf"/>
</dbReference>
<dbReference type="Proteomes" id="UP000181962">
    <property type="component" value="Chromosome"/>
</dbReference>
<keyword evidence="3" id="KW-0949">S-adenosyl-L-methionine</keyword>
<keyword evidence="1 5" id="KW-0489">Methyltransferase</keyword>
<protein>
    <submittedName>
        <fullName evidence="5">Methyltransferase</fullName>
    </submittedName>
</protein>
<dbReference type="PROSITE" id="PS51683">
    <property type="entry name" value="SAM_OMT_II"/>
    <property type="match status" value="1"/>
</dbReference>
<dbReference type="OrthoDB" id="7418600at2"/>
<dbReference type="InterPro" id="IPR036388">
    <property type="entry name" value="WH-like_DNA-bd_sf"/>
</dbReference>
<dbReference type="InterPro" id="IPR016461">
    <property type="entry name" value="COMT-like"/>
</dbReference>
<gene>
    <name evidence="5" type="ORF">BKD09_41690</name>
</gene>
<organism evidence="5 6">
    <name type="scientific">Bradyrhizobium japonicum</name>
    <dbReference type="NCBI Taxonomy" id="375"/>
    <lineage>
        <taxon>Bacteria</taxon>
        <taxon>Pseudomonadati</taxon>
        <taxon>Pseudomonadota</taxon>
        <taxon>Alphaproteobacteria</taxon>
        <taxon>Hyphomicrobiales</taxon>
        <taxon>Nitrobacteraceae</taxon>
        <taxon>Bradyrhizobium</taxon>
    </lineage>
</organism>
<reference evidence="5 6" key="1">
    <citation type="submission" date="2016-11" db="EMBL/GenBank/DDBJ databases">
        <title>Complete Genome Sequence of Bradyrhizobium sp. strain J5, an isolated from soybean nodule in Hokkaido.</title>
        <authorList>
            <person name="Kanehara K."/>
        </authorList>
    </citation>
    <scope>NUCLEOTIDE SEQUENCE [LARGE SCALE GENOMIC DNA]</scope>
    <source>
        <strain evidence="5 6">J5</strain>
    </source>
</reference>
<proteinExistence type="predicted"/>
<dbReference type="InterPro" id="IPR001077">
    <property type="entry name" value="COMT_C"/>
</dbReference>
<dbReference type="SUPFAM" id="SSF53335">
    <property type="entry name" value="S-adenosyl-L-methionine-dependent methyltransferases"/>
    <property type="match status" value="1"/>
</dbReference>
<dbReference type="Gene3D" id="1.10.10.10">
    <property type="entry name" value="Winged helix-like DNA-binding domain superfamily/Winged helix DNA-binding domain"/>
    <property type="match status" value="1"/>
</dbReference>
<keyword evidence="2 5" id="KW-0808">Transferase</keyword>